<evidence type="ECO:0008006" key="3">
    <source>
        <dbReference type="Google" id="ProtNLM"/>
    </source>
</evidence>
<name>A0A1G1TH01_9BACT</name>
<dbReference type="OrthoDB" id="583309at2"/>
<sequence>MLHQHQDFAPRQGVGQSLALKGIERFTAVWFRRVKKPVLALAEAHVAEYVAGELRPCCKPCTCCWTASGLASQLTSTQVENKLYQLKRAEELGFTVPETLVTNEKSALRDFFHRHQCEVLLKPLYNTRVAQGEEQRILFTNKLKPEHVAQLDCLLTPSICQRNIPKAYGARVTVVGQEVFAAAVDSQAMAAIRQGWRRDRLPFRAYERPTTIAGKCVALVQTLQLRFGAIDLIKSTDGQCYFLEINPNGQWAWVELDCGLPISRALIAEFTTWCAQHGCFLHPTGPAAICS</sequence>
<dbReference type="AlphaFoldDB" id="A0A1G1TH01"/>
<comment type="caution">
    <text evidence="1">The sequence shown here is derived from an EMBL/GenBank/DDBJ whole genome shotgun (WGS) entry which is preliminary data.</text>
</comment>
<gene>
    <name evidence="1" type="ORF">BEN49_07330</name>
</gene>
<dbReference type="GO" id="GO:0005737">
    <property type="term" value="C:cytoplasm"/>
    <property type="evidence" value="ECO:0007669"/>
    <property type="project" value="TreeGrafter"/>
</dbReference>
<protein>
    <recommendedName>
        <fullName evidence="3">ATP-grasp domain-containing protein</fullName>
    </recommendedName>
</protein>
<keyword evidence="2" id="KW-1185">Reference proteome</keyword>
<dbReference type="EMBL" id="MDZA01000188">
    <property type="protein sequence ID" value="OGX90160.1"/>
    <property type="molecule type" value="Genomic_DNA"/>
</dbReference>
<dbReference type="GO" id="GO:0018169">
    <property type="term" value="F:ribosomal S6-glutamic acid ligase activity"/>
    <property type="evidence" value="ECO:0007669"/>
    <property type="project" value="TreeGrafter"/>
</dbReference>
<reference evidence="1 2" key="1">
    <citation type="submission" date="2016-08" db="EMBL/GenBank/DDBJ databases">
        <title>Hymenobacter coccineus sp. nov., Hymenobacter lapidarius sp. nov. and Hymenobacter glacialis sp. nov., isolated from Antarctic soil.</title>
        <authorList>
            <person name="Sedlacek I."/>
            <person name="Kralova S."/>
            <person name="Kyrova K."/>
            <person name="Maslanova I."/>
            <person name="Stankova E."/>
            <person name="Vrbovska V."/>
            <person name="Nemec M."/>
            <person name="Bartak M."/>
            <person name="Svec P."/>
            <person name="Busse H.-J."/>
            <person name="Pantucek R."/>
        </authorList>
    </citation>
    <scope>NUCLEOTIDE SEQUENCE [LARGE SCALE GENOMIC DNA]</scope>
    <source>
        <strain evidence="1 2">CCM 8649</strain>
    </source>
</reference>
<dbReference type="Gene3D" id="3.30.470.20">
    <property type="entry name" value="ATP-grasp fold, B domain"/>
    <property type="match status" value="1"/>
</dbReference>
<proteinExistence type="predicted"/>
<evidence type="ECO:0000313" key="1">
    <source>
        <dbReference type="EMBL" id="OGX90160.1"/>
    </source>
</evidence>
<dbReference type="PANTHER" id="PTHR21621">
    <property type="entry name" value="RIBOSOMAL PROTEIN S6 MODIFICATION PROTEIN"/>
    <property type="match status" value="1"/>
</dbReference>
<evidence type="ECO:0000313" key="2">
    <source>
        <dbReference type="Proteomes" id="UP000177506"/>
    </source>
</evidence>
<accession>A0A1G1TH01</accession>
<dbReference type="SUPFAM" id="SSF56059">
    <property type="entry name" value="Glutathione synthetase ATP-binding domain-like"/>
    <property type="match status" value="1"/>
</dbReference>
<organism evidence="1 2">
    <name type="scientific">Hymenobacter coccineus</name>
    <dbReference type="NCBI Taxonomy" id="1908235"/>
    <lineage>
        <taxon>Bacteria</taxon>
        <taxon>Pseudomonadati</taxon>
        <taxon>Bacteroidota</taxon>
        <taxon>Cytophagia</taxon>
        <taxon>Cytophagales</taxon>
        <taxon>Hymenobacteraceae</taxon>
        <taxon>Hymenobacter</taxon>
    </lineage>
</organism>
<dbReference type="PANTHER" id="PTHR21621:SF0">
    <property type="entry name" value="BETA-CITRYLGLUTAMATE SYNTHASE B-RELATED"/>
    <property type="match status" value="1"/>
</dbReference>
<dbReference type="Proteomes" id="UP000177506">
    <property type="component" value="Unassembled WGS sequence"/>
</dbReference>
<dbReference type="RefSeq" id="WP_070743695.1">
    <property type="nucleotide sequence ID" value="NZ_MDZA01000188.1"/>
</dbReference>
<dbReference type="GO" id="GO:0009432">
    <property type="term" value="P:SOS response"/>
    <property type="evidence" value="ECO:0007669"/>
    <property type="project" value="TreeGrafter"/>
</dbReference>